<feature type="non-terminal residue" evidence="4">
    <location>
        <position position="1"/>
    </location>
</feature>
<keyword evidence="2" id="KW-0539">Nucleus</keyword>
<dbReference type="InParanoid" id="E9GDD4"/>
<dbReference type="KEGG" id="dpx:DAPPUDRAFT_9024"/>
<evidence type="ECO:0000256" key="1">
    <source>
        <dbReference type="ARBA" id="ARBA00004123"/>
    </source>
</evidence>
<feature type="non-terminal residue" evidence="4">
    <location>
        <position position="57"/>
    </location>
</feature>
<dbReference type="HOGENOM" id="CLU_185726_1_0_1"/>
<dbReference type="InterPro" id="IPR017984">
    <property type="entry name" value="Chromo_dom_subgr"/>
</dbReference>
<dbReference type="OrthoDB" id="273092at2759"/>
<dbReference type="GO" id="GO:0005694">
    <property type="term" value="C:chromosome"/>
    <property type="evidence" value="ECO:0007669"/>
    <property type="project" value="UniProtKB-ARBA"/>
</dbReference>
<dbReference type="PhylomeDB" id="E9GDD4"/>
<dbReference type="SMART" id="SM00298">
    <property type="entry name" value="CHROMO"/>
    <property type="match status" value="1"/>
</dbReference>
<dbReference type="InterPro" id="IPR051219">
    <property type="entry name" value="Heterochromatin_chromo-domain"/>
</dbReference>
<comment type="subcellular location">
    <subcellularLocation>
        <location evidence="1">Nucleus</location>
    </subcellularLocation>
</comment>
<feature type="domain" description="Chromo" evidence="3">
    <location>
        <begin position="6"/>
        <end position="57"/>
    </location>
</feature>
<evidence type="ECO:0000313" key="4">
    <source>
        <dbReference type="EMBL" id="EFX82496.1"/>
    </source>
</evidence>
<dbReference type="InterPro" id="IPR016197">
    <property type="entry name" value="Chromo-like_dom_sf"/>
</dbReference>
<dbReference type="PRINTS" id="PR00504">
    <property type="entry name" value="CHROMODOMAIN"/>
</dbReference>
<dbReference type="InterPro" id="IPR000953">
    <property type="entry name" value="Chromo/chromo_shadow_dom"/>
</dbReference>
<evidence type="ECO:0000256" key="2">
    <source>
        <dbReference type="ARBA" id="ARBA00023242"/>
    </source>
</evidence>
<dbReference type="Proteomes" id="UP000000305">
    <property type="component" value="Unassembled WGS sequence"/>
</dbReference>
<dbReference type="PANTHER" id="PTHR22812">
    <property type="entry name" value="CHROMOBOX PROTEIN"/>
    <property type="match status" value="1"/>
</dbReference>
<organism evidence="4 5">
    <name type="scientific">Daphnia pulex</name>
    <name type="common">Water flea</name>
    <dbReference type="NCBI Taxonomy" id="6669"/>
    <lineage>
        <taxon>Eukaryota</taxon>
        <taxon>Metazoa</taxon>
        <taxon>Ecdysozoa</taxon>
        <taxon>Arthropoda</taxon>
        <taxon>Crustacea</taxon>
        <taxon>Branchiopoda</taxon>
        <taxon>Diplostraca</taxon>
        <taxon>Cladocera</taxon>
        <taxon>Anomopoda</taxon>
        <taxon>Daphniidae</taxon>
        <taxon>Daphnia</taxon>
    </lineage>
</organism>
<evidence type="ECO:0000313" key="5">
    <source>
        <dbReference type="Proteomes" id="UP000000305"/>
    </source>
</evidence>
<dbReference type="EMBL" id="GL732540">
    <property type="protein sequence ID" value="EFX82496.1"/>
    <property type="molecule type" value="Genomic_DNA"/>
</dbReference>
<reference evidence="4 5" key="1">
    <citation type="journal article" date="2011" name="Science">
        <title>The ecoresponsive genome of Daphnia pulex.</title>
        <authorList>
            <person name="Colbourne J.K."/>
            <person name="Pfrender M.E."/>
            <person name="Gilbert D."/>
            <person name="Thomas W.K."/>
            <person name="Tucker A."/>
            <person name="Oakley T.H."/>
            <person name="Tokishita S."/>
            <person name="Aerts A."/>
            <person name="Arnold G.J."/>
            <person name="Basu M.K."/>
            <person name="Bauer D.J."/>
            <person name="Caceres C.E."/>
            <person name="Carmel L."/>
            <person name="Casola C."/>
            <person name="Choi J.H."/>
            <person name="Detter J.C."/>
            <person name="Dong Q."/>
            <person name="Dusheyko S."/>
            <person name="Eads B.D."/>
            <person name="Frohlich T."/>
            <person name="Geiler-Samerotte K.A."/>
            <person name="Gerlach D."/>
            <person name="Hatcher P."/>
            <person name="Jogdeo S."/>
            <person name="Krijgsveld J."/>
            <person name="Kriventseva E.V."/>
            <person name="Kultz D."/>
            <person name="Laforsch C."/>
            <person name="Lindquist E."/>
            <person name="Lopez J."/>
            <person name="Manak J.R."/>
            <person name="Muller J."/>
            <person name="Pangilinan J."/>
            <person name="Patwardhan R.P."/>
            <person name="Pitluck S."/>
            <person name="Pritham E.J."/>
            <person name="Rechtsteiner A."/>
            <person name="Rho M."/>
            <person name="Rogozin I.B."/>
            <person name="Sakarya O."/>
            <person name="Salamov A."/>
            <person name="Schaack S."/>
            <person name="Shapiro H."/>
            <person name="Shiga Y."/>
            <person name="Skalitzky C."/>
            <person name="Smith Z."/>
            <person name="Souvorov A."/>
            <person name="Sung W."/>
            <person name="Tang Z."/>
            <person name="Tsuchiya D."/>
            <person name="Tu H."/>
            <person name="Vos H."/>
            <person name="Wang M."/>
            <person name="Wolf Y.I."/>
            <person name="Yamagata H."/>
            <person name="Yamada T."/>
            <person name="Ye Y."/>
            <person name="Shaw J.R."/>
            <person name="Andrews J."/>
            <person name="Crease T.J."/>
            <person name="Tang H."/>
            <person name="Lucas S.M."/>
            <person name="Robertson H.M."/>
            <person name="Bork P."/>
            <person name="Koonin E.V."/>
            <person name="Zdobnov E.M."/>
            <person name="Grigoriev I.V."/>
            <person name="Lynch M."/>
            <person name="Boore J.L."/>
        </authorList>
    </citation>
    <scope>NUCLEOTIDE SEQUENCE [LARGE SCALE GENOMIC DNA]</scope>
</reference>
<dbReference type="SUPFAM" id="SSF54160">
    <property type="entry name" value="Chromo domain-like"/>
    <property type="match status" value="1"/>
</dbReference>
<dbReference type="Gene3D" id="2.40.50.40">
    <property type="match status" value="1"/>
</dbReference>
<evidence type="ECO:0000259" key="3">
    <source>
        <dbReference type="PROSITE" id="PS50013"/>
    </source>
</evidence>
<dbReference type="AlphaFoldDB" id="E9GDD4"/>
<accession>E9GDD4</accession>
<dbReference type="Pfam" id="PF00385">
    <property type="entry name" value="Chromo"/>
    <property type="match status" value="1"/>
</dbReference>
<proteinExistence type="predicted"/>
<dbReference type="PROSITE" id="PS00598">
    <property type="entry name" value="CHROMO_1"/>
    <property type="match status" value="1"/>
</dbReference>
<dbReference type="PROSITE" id="PS50013">
    <property type="entry name" value="CHROMO_2"/>
    <property type="match status" value="1"/>
</dbReference>
<gene>
    <name evidence="4" type="ORF">DAPPUDRAFT_9024</name>
</gene>
<keyword evidence="5" id="KW-1185">Reference proteome</keyword>
<sequence length="57" mass="6772">EEEEEYIVEAIVDRRSKNGHVEYLLKWIGYSDEDNTWEPQKNLNCTDLMAALKAKER</sequence>
<protein>
    <recommendedName>
        <fullName evidence="3">Chromo domain-containing protein</fullName>
    </recommendedName>
</protein>
<name>E9GDD4_DAPPU</name>
<dbReference type="GO" id="GO:0005634">
    <property type="term" value="C:nucleus"/>
    <property type="evidence" value="ECO:0007669"/>
    <property type="project" value="UniProtKB-SubCell"/>
</dbReference>
<dbReference type="eggNOG" id="KOG1911">
    <property type="taxonomic scope" value="Eukaryota"/>
</dbReference>
<dbReference type="STRING" id="6669.E9GDD4"/>
<dbReference type="InterPro" id="IPR023780">
    <property type="entry name" value="Chromo_domain"/>
</dbReference>
<dbReference type="InterPro" id="IPR023779">
    <property type="entry name" value="Chromodomain_CS"/>
</dbReference>
<dbReference type="FunCoup" id="E9GDD4">
    <property type="interactions" value="7"/>
</dbReference>